<name>A0ABU5F7C6_9BACT</name>
<keyword evidence="2" id="KW-1185">Reference proteome</keyword>
<sequence>MTEAEWLAASSVRKLLGHLLKHHRADRKLRLFAVACGRRSTGDRASPGFREVTDEVERLAELRTNRTRNRLKQLRRELASGASWHAAEYRVVLGLIAATGWASASRAAAAVRGSVWLWHKSREERVLVSLLRDILGNPFRPPRFASKWRTANAVLLAQQMYESRDFSAMPILADALQDAGCDSDAILNHCRDHDCPHVRGCWVVDLVLDKT</sequence>
<evidence type="ECO:0000313" key="1">
    <source>
        <dbReference type="EMBL" id="MDY3563236.1"/>
    </source>
</evidence>
<protein>
    <submittedName>
        <fullName evidence="1">Uncharacterized protein</fullName>
    </submittedName>
</protein>
<dbReference type="EMBL" id="JAXBLV010000233">
    <property type="protein sequence ID" value="MDY3563236.1"/>
    <property type="molecule type" value="Genomic_DNA"/>
</dbReference>
<dbReference type="Proteomes" id="UP001272242">
    <property type="component" value="Unassembled WGS sequence"/>
</dbReference>
<organism evidence="1 2">
    <name type="scientific">Gemmata algarum</name>
    <dbReference type="NCBI Taxonomy" id="2975278"/>
    <lineage>
        <taxon>Bacteria</taxon>
        <taxon>Pseudomonadati</taxon>
        <taxon>Planctomycetota</taxon>
        <taxon>Planctomycetia</taxon>
        <taxon>Gemmatales</taxon>
        <taxon>Gemmataceae</taxon>
        <taxon>Gemmata</taxon>
    </lineage>
</organism>
<gene>
    <name evidence="1" type="ORF">R5W23_004735</name>
</gene>
<dbReference type="RefSeq" id="WP_320689467.1">
    <property type="nucleotide sequence ID" value="NZ_JAXBLV010000233.1"/>
</dbReference>
<evidence type="ECO:0000313" key="2">
    <source>
        <dbReference type="Proteomes" id="UP001272242"/>
    </source>
</evidence>
<comment type="caution">
    <text evidence="1">The sequence shown here is derived from an EMBL/GenBank/DDBJ whole genome shotgun (WGS) entry which is preliminary data.</text>
</comment>
<accession>A0ABU5F7C6</accession>
<reference evidence="2" key="1">
    <citation type="journal article" date="2023" name="Mar. Drugs">
        <title>Gemmata algarum, a Novel Planctomycete Isolated from an Algal Mat, Displays Antimicrobial Activity.</title>
        <authorList>
            <person name="Kumar G."/>
            <person name="Kallscheuer N."/>
            <person name="Kashif M."/>
            <person name="Ahamad S."/>
            <person name="Jagadeeshwari U."/>
            <person name="Pannikurungottu S."/>
            <person name="Haufschild T."/>
            <person name="Kabuu M."/>
            <person name="Sasikala C."/>
            <person name="Jogler C."/>
            <person name="Ramana C."/>
        </authorList>
    </citation>
    <scope>NUCLEOTIDE SEQUENCE [LARGE SCALE GENOMIC DNA]</scope>
    <source>
        <strain evidence="2">JC673</strain>
    </source>
</reference>
<proteinExistence type="predicted"/>